<gene>
    <name evidence="1" type="ORF">EB18_00835</name>
</gene>
<name>A0A366SJF2_9ENTE</name>
<dbReference type="RefSeq" id="WP_240184951.1">
    <property type="nucleotide sequence ID" value="NZ_KZ845740.1"/>
</dbReference>
<proteinExistence type="predicted"/>
<evidence type="ECO:0000313" key="1">
    <source>
        <dbReference type="EMBL" id="RBR30823.1"/>
    </source>
</evidence>
<evidence type="ECO:0000313" key="2">
    <source>
        <dbReference type="Proteomes" id="UP000252800"/>
    </source>
</evidence>
<dbReference type="EMBL" id="LEOY01000004">
    <property type="protein sequence ID" value="RBR30823.1"/>
    <property type="molecule type" value="Genomic_DNA"/>
</dbReference>
<organism evidence="1 2">
    <name type="scientific">Enterococcus cecorum</name>
    <dbReference type="NCBI Taxonomy" id="44008"/>
    <lineage>
        <taxon>Bacteria</taxon>
        <taxon>Bacillati</taxon>
        <taxon>Bacillota</taxon>
        <taxon>Bacilli</taxon>
        <taxon>Lactobacillales</taxon>
        <taxon>Enterococcaceae</taxon>
        <taxon>Enterococcus</taxon>
    </lineage>
</organism>
<comment type="caution">
    <text evidence="1">The sequence shown here is derived from an EMBL/GenBank/DDBJ whole genome shotgun (WGS) entry which is preliminary data.</text>
</comment>
<dbReference type="Proteomes" id="UP000252800">
    <property type="component" value="Unassembled WGS sequence"/>
</dbReference>
<reference evidence="1 2" key="1">
    <citation type="submission" date="2015-06" db="EMBL/GenBank/DDBJ databases">
        <title>The Genome Sequence of Enterococcus cecorum 170AEA1.</title>
        <authorList>
            <consortium name="The Broad Institute Genomics Platform"/>
            <consortium name="The Broad Institute Genome Sequencing Center for Infectious Disease"/>
            <person name="Earl A.M."/>
            <person name="Van Tyne D."/>
            <person name="Lebreton F."/>
            <person name="Saavedra J.T."/>
            <person name="Gilmore M.S."/>
            <person name="Manson McGuire A."/>
            <person name="Clock S."/>
            <person name="Crupain M."/>
            <person name="Rangan U."/>
            <person name="Young S."/>
            <person name="Abouelleil A."/>
            <person name="Cao P."/>
            <person name="Chapman S.B."/>
            <person name="Griggs A."/>
            <person name="Priest M."/>
            <person name="Shea T."/>
            <person name="Wortman J."/>
            <person name="Nusbaum C."/>
            <person name="Birren B."/>
        </authorList>
    </citation>
    <scope>NUCLEOTIDE SEQUENCE [LARGE SCALE GENOMIC DNA]</scope>
    <source>
        <strain evidence="1 2">170AEA1</strain>
    </source>
</reference>
<protein>
    <submittedName>
        <fullName evidence="1">Uncharacterized protein</fullName>
    </submittedName>
</protein>
<dbReference type="AlphaFoldDB" id="A0A366SJF2"/>
<accession>A0A366SJF2</accession>
<sequence>MTDYLETYLTWYPNSKIEHYPQDFHTTLSSDERSLYYQALELDQQQQLELHRKYELRSKFTTFDYLKDTQWQFDEYRVDYNYPNSDPGLRCKCGKKLKYQFVLISKNKQKKMYLGMQHFSDHLGVSPKVANEIKKGCLKWILALMRFCGCIIKSINFLMNYGDGIVLRIIGIV</sequence>